<dbReference type="AlphaFoldDB" id="A0A495V8P2"/>
<feature type="region of interest" description="Disordered" evidence="1">
    <location>
        <begin position="219"/>
        <end position="263"/>
    </location>
</feature>
<evidence type="ECO:0000313" key="4">
    <source>
        <dbReference type="Proteomes" id="UP000274556"/>
    </source>
</evidence>
<name>A0A495V8P2_9GAMM</name>
<dbReference type="InterPro" id="IPR008490">
    <property type="entry name" value="Transposase_InsH_N"/>
</dbReference>
<dbReference type="PANTHER" id="PTHR33408">
    <property type="entry name" value="TRANSPOSASE"/>
    <property type="match status" value="1"/>
</dbReference>
<dbReference type="Pfam" id="PF05598">
    <property type="entry name" value="DUF772"/>
    <property type="match status" value="1"/>
</dbReference>
<feature type="domain" description="Transposase InsH N-terminal" evidence="2">
    <location>
        <begin position="20"/>
        <end position="110"/>
    </location>
</feature>
<feature type="compositionally biased region" description="Basic residues" evidence="1">
    <location>
        <begin position="219"/>
        <end position="235"/>
    </location>
</feature>
<proteinExistence type="predicted"/>
<dbReference type="PANTHER" id="PTHR33408:SF2">
    <property type="entry name" value="TRANSPOSASE DDE DOMAIN-CONTAINING PROTEIN"/>
    <property type="match status" value="1"/>
</dbReference>
<comment type="caution">
    <text evidence="3">The sequence shown here is derived from an EMBL/GenBank/DDBJ whole genome shotgun (WGS) entry which is preliminary data.</text>
</comment>
<organism evidence="3 4">
    <name type="scientific">Thiocapsa rosea</name>
    <dbReference type="NCBI Taxonomy" id="69360"/>
    <lineage>
        <taxon>Bacteria</taxon>
        <taxon>Pseudomonadati</taxon>
        <taxon>Pseudomonadota</taxon>
        <taxon>Gammaproteobacteria</taxon>
        <taxon>Chromatiales</taxon>
        <taxon>Chromatiaceae</taxon>
        <taxon>Thiocapsa</taxon>
    </lineage>
</organism>
<gene>
    <name evidence="3" type="ORF">BDD21_3236</name>
</gene>
<sequence>MAVNFVTVDRETPDLFPASVQEYLPEDHLARFVVEIVDRLDLSHLVAAYAGTGSRPYHPAMLVALLFYGYATGVFSSRKLALATHDSIAFRSICANTYPDHRTIADFRKRFLDELAGLFTAVLLIAQAMGLLKLGTVSLDGTKIKANASKHKALSYAHANRLEEQLKGEVEDLMRLAEQADNTPRPAPLDLPSELKRREQRLAVIAAAKAEIQARARALRGRAGRVRTQARRARSPSRASCPPPAAASSRPTTRRPTSIPRRT</sequence>
<protein>
    <submittedName>
        <fullName evidence="3">Transposase</fullName>
    </submittedName>
</protein>
<keyword evidence="4" id="KW-1185">Reference proteome</keyword>
<feature type="compositionally biased region" description="Low complexity" evidence="1">
    <location>
        <begin position="236"/>
        <end position="263"/>
    </location>
</feature>
<reference evidence="3 4" key="1">
    <citation type="submission" date="2018-10" db="EMBL/GenBank/DDBJ databases">
        <title>Genomic Encyclopedia of Archaeal and Bacterial Type Strains, Phase II (KMG-II): from individual species to whole genera.</title>
        <authorList>
            <person name="Goeker M."/>
        </authorList>
    </citation>
    <scope>NUCLEOTIDE SEQUENCE [LARGE SCALE GENOMIC DNA]</scope>
    <source>
        <strain evidence="3 4">DSM 235</strain>
    </source>
</reference>
<dbReference type="EMBL" id="RBXL01000001">
    <property type="protein sequence ID" value="RKT45762.1"/>
    <property type="molecule type" value="Genomic_DNA"/>
</dbReference>
<dbReference type="Proteomes" id="UP000274556">
    <property type="component" value="Unassembled WGS sequence"/>
</dbReference>
<evidence type="ECO:0000256" key="1">
    <source>
        <dbReference type="SAM" id="MobiDB-lite"/>
    </source>
</evidence>
<evidence type="ECO:0000259" key="2">
    <source>
        <dbReference type="Pfam" id="PF05598"/>
    </source>
</evidence>
<accession>A0A495V8P2</accession>
<evidence type="ECO:0000313" key="3">
    <source>
        <dbReference type="EMBL" id="RKT45762.1"/>
    </source>
</evidence>